<protein>
    <recommendedName>
        <fullName evidence="1">F-box domain-containing protein</fullName>
    </recommendedName>
</protein>
<dbReference type="PROSITE" id="PS50181">
    <property type="entry name" value="FBOX"/>
    <property type="match status" value="1"/>
</dbReference>
<keyword evidence="3" id="KW-1185">Reference proteome</keyword>
<dbReference type="GeneID" id="115955165"/>
<dbReference type="InterPro" id="IPR053781">
    <property type="entry name" value="F-box_AtFBL13-like"/>
</dbReference>
<dbReference type="InterPro" id="IPR001810">
    <property type="entry name" value="F-box_dom"/>
</dbReference>
<dbReference type="InterPro" id="IPR006566">
    <property type="entry name" value="FBD"/>
</dbReference>
<dbReference type="InterPro" id="IPR032675">
    <property type="entry name" value="LRR_dom_sf"/>
</dbReference>
<name>A0A7N2R8T4_QUELO</name>
<dbReference type="PANTHER" id="PTHR31900:SF34">
    <property type="entry name" value="EMB|CAB62440.1-RELATED"/>
    <property type="match status" value="1"/>
</dbReference>
<dbReference type="Gene3D" id="3.80.10.10">
    <property type="entry name" value="Ribonuclease Inhibitor"/>
    <property type="match status" value="1"/>
</dbReference>
<sequence length="466" mass="53888">MAKSSTHQSNSSKRMRVELSPNRYTAAVDRLSNLPDSLLCHILSFLPTQKAVATSALSSRWKRLWTHVPALDLYDIGGQPIPLLYRILLLNKAPYLRNFNLLWYYYCDSLHLNTWIDTAIERNVENLYLEIFLDDDYYPHGDGDVYSGELYELPVSFYACKTVVVLHLSGGIELDPPPSFQLPCLKKLCLLDVFYCYEDSLSRLFNGCPVLEDLKVIRNNSDGMDYFNISVPTLKCLLIEFNTYQPRVPDYKLEINAPGLKNFKFRGDLRNVVFVEKLANLVEANVKIYAVECYEMRWVEDYEFYYGDRVFKLLRALNNAKFLTLSPGDIECLGFGSIYPTRFQNLVRLKFGVNKSNWHVLQALILVAPNLEVLDVHKCYHISEDKLCWTELPDGPGYLSSCLSTFNFDGYKGLEHEVEFVKYILQEARGLQTMTIKVSRRQSRERVLEKLSMFPRHSKTCLITVE</sequence>
<evidence type="ECO:0000313" key="2">
    <source>
        <dbReference type="EnsemblPlants" id="QL08p011390:mrna"/>
    </source>
</evidence>
<dbReference type="Pfam" id="PF08387">
    <property type="entry name" value="FBD"/>
    <property type="match status" value="1"/>
</dbReference>
<reference evidence="2" key="2">
    <citation type="submission" date="2021-01" db="UniProtKB">
        <authorList>
            <consortium name="EnsemblPlants"/>
        </authorList>
    </citation>
    <scope>IDENTIFICATION</scope>
</reference>
<gene>
    <name evidence="2" type="primary">LOC115955165</name>
</gene>
<dbReference type="SUPFAM" id="SSF81383">
    <property type="entry name" value="F-box domain"/>
    <property type="match status" value="1"/>
</dbReference>
<dbReference type="Gramene" id="QL08p011390:mrna">
    <property type="protein sequence ID" value="QL08p011390:mrna"/>
    <property type="gene ID" value="QL08p011390"/>
</dbReference>
<evidence type="ECO:0000259" key="1">
    <source>
        <dbReference type="PROSITE" id="PS50181"/>
    </source>
</evidence>
<dbReference type="RefSeq" id="XP_030929080.1">
    <property type="nucleotide sequence ID" value="XM_031073220.1"/>
</dbReference>
<dbReference type="OrthoDB" id="594804at2759"/>
<dbReference type="Proteomes" id="UP000594261">
    <property type="component" value="Chromosome 8"/>
</dbReference>
<dbReference type="CDD" id="cd22160">
    <property type="entry name" value="F-box_AtFBL13-like"/>
    <property type="match status" value="1"/>
</dbReference>
<dbReference type="EMBL" id="LRBV02000008">
    <property type="status" value="NOT_ANNOTATED_CDS"/>
    <property type="molecule type" value="Genomic_DNA"/>
</dbReference>
<reference evidence="2 3" key="1">
    <citation type="journal article" date="2016" name="G3 (Bethesda)">
        <title>First Draft Assembly and Annotation of the Genome of a California Endemic Oak Quercus lobata Nee (Fagaceae).</title>
        <authorList>
            <person name="Sork V.L."/>
            <person name="Fitz-Gibbon S.T."/>
            <person name="Puiu D."/>
            <person name="Crepeau M."/>
            <person name="Gugger P.F."/>
            <person name="Sherman R."/>
            <person name="Stevens K."/>
            <person name="Langley C.H."/>
            <person name="Pellegrini M."/>
            <person name="Salzberg S.L."/>
        </authorList>
    </citation>
    <scope>NUCLEOTIDE SEQUENCE [LARGE SCALE GENOMIC DNA]</scope>
    <source>
        <strain evidence="2 3">cv. SW786</strain>
    </source>
</reference>
<dbReference type="SMART" id="SM00579">
    <property type="entry name" value="FBD"/>
    <property type="match status" value="1"/>
</dbReference>
<dbReference type="InterPro" id="IPR036047">
    <property type="entry name" value="F-box-like_dom_sf"/>
</dbReference>
<dbReference type="RefSeq" id="XP_030929079.1">
    <property type="nucleotide sequence ID" value="XM_031073219.1"/>
</dbReference>
<dbReference type="Pfam" id="PF00646">
    <property type="entry name" value="F-box"/>
    <property type="match status" value="1"/>
</dbReference>
<feature type="domain" description="F-box" evidence="1">
    <location>
        <begin position="28"/>
        <end position="64"/>
    </location>
</feature>
<dbReference type="Gene3D" id="1.20.1280.50">
    <property type="match status" value="1"/>
</dbReference>
<evidence type="ECO:0000313" key="3">
    <source>
        <dbReference type="Proteomes" id="UP000594261"/>
    </source>
</evidence>
<dbReference type="OMA" id="CYHISED"/>
<dbReference type="SUPFAM" id="SSF52047">
    <property type="entry name" value="RNI-like"/>
    <property type="match status" value="1"/>
</dbReference>
<proteinExistence type="predicted"/>
<dbReference type="AlphaFoldDB" id="A0A7N2R8T4"/>
<dbReference type="KEGG" id="qlo:115955165"/>
<dbReference type="InterPro" id="IPR055411">
    <property type="entry name" value="LRR_FXL15/At3g58940/PEG3-like"/>
</dbReference>
<accession>A0A7N2R8T4</accession>
<dbReference type="InterPro" id="IPR050232">
    <property type="entry name" value="FBL13/AtMIF1-like"/>
</dbReference>
<organism evidence="2 3">
    <name type="scientific">Quercus lobata</name>
    <name type="common">Valley oak</name>
    <dbReference type="NCBI Taxonomy" id="97700"/>
    <lineage>
        <taxon>Eukaryota</taxon>
        <taxon>Viridiplantae</taxon>
        <taxon>Streptophyta</taxon>
        <taxon>Embryophyta</taxon>
        <taxon>Tracheophyta</taxon>
        <taxon>Spermatophyta</taxon>
        <taxon>Magnoliopsida</taxon>
        <taxon>eudicotyledons</taxon>
        <taxon>Gunneridae</taxon>
        <taxon>Pentapetalae</taxon>
        <taxon>rosids</taxon>
        <taxon>fabids</taxon>
        <taxon>Fagales</taxon>
        <taxon>Fagaceae</taxon>
        <taxon>Quercus</taxon>
    </lineage>
</organism>
<dbReference type="PANTHER" id="PTHR31900">
    <property type="entry name" value="F-BOX/RNI SUPERFAMILY PROTEIN-RELATED"/>
    <property type="match status" value="1"/>
</dbReference>
<dbReference type="EnsemblPlants" id="QL08p011390:mrna">
    <property type="protein sequence ID" value="QL08p011390:mrna"/>
    <property type="gene ID" value="QL08p011390"/>
</dbReference>
<dbReference type="InParanoid" id="A0A7N2R8T4"/>
<dbReference type="Pfam" id="PF24758">
    <property type="entry name" value="LRR_At5g56370"/>
    <property type="match status" value="1"/>
</dbReference>
<dbReference type="FunCoup" id="A0A7N2R8T4">
    <property type="interactions" value="1345"/>
</dbReference>